<dbReference type="EMBL" id="MHIM01000004">
    <property type="protein sequence ID" value="OGY53147.1"/>
    <property type="molecule type" value="Genomic_DNA"/>
</dbReference>
<keyword evidence="1" id="KW-1133">Transmembrane helix</keyword>
<protein>
    <recommendedName>
        <fullName evidence="4">Kinase inhibitor</fullName>
    </recommendedName>
</protein>
<dbReference type="InterPro" id="IPR036610">
    <property type="entry name" value="PEBP-like_sf"/>
</dbReference>
<dbReference type="InterPro" id="IPR005247">
    <property type="entry name" value="YbhB_YbcL/LppC-like"/>
</dbReference>
<evidence type="ECO:0000256" key="1">
    <source>
        <dbReference type="SAM" id="Phobius"/>
    </source>
</evidence>
<feature type="transmembrane region" description="Helical" evidence="1">
    <location>
        <begin position="5"/>
        <end position="27"/>
    </location>
</feature>
<sequence>MKKLILKFIILLIIIIVGLVFILPAIISEEENIINQFNLKSMKITSSAFANNNPLPLQYGCQGQNINPPLLISGMPPGAVSLALIVDDPAAPGGDFVHWVMFNIPPTTSEIKENSTVSGAITGTNDFNQQSWNGPCPPFGTHHYQFKIYALDKILDLVSTARKSDLLQAMNGHILDQALLIGTYQR</sequence>
<evidence type="ECO:0000313" key="3">
    <source>
        <dbReference type="Proteomes" id="UP000177376"/>
    </source>
</evidence>
<dbReference type="Pfam" id="PF01161">
    <property type="entry name" value="PBP"/>
    <property type="match status" value="1"/>
</dbReference>
<reference evidence="2 3" key="1">
    <citation type="journal article" date="2016" name="Nat. Commun.">
        <title>Thousands of microbial genomes shed light on interconnected biogeochemical processes in an aquifer system.</title>
        <authorList>
            <person name="Anantharaman K."/>
            <person name="Brown C.T."/>
            <person name="Hug L.A."/>
            <person name="Sharon I."/>
            <person name="Castelle C.J."/>
            <person name="Probst A.J."/>
            <person name="Thomas B.C."/>
            <person name="Singh A."/>
            <person name="Wilkins M.J."/>
            <person name="Karaoz U."/>
            <person name="Brodie E.L."/>
            <person name="Williams K.H."/>
            <person name="Hubbard S.S."/>
            <person name="Banfield J.F."/>
        </authorList>
    </citation>
    <scope>NUCLEOTIDE SEQUENCE [LARGE SCALE GENOMIC DNA]</scope>
</reference>
<dbReference type="AlphaFoldDB" id="A0A1G1YNY4"/>
<dbReference type="CDD" id="cd00865">
    <property type="entry name" value="PEBP_bact_arch"/>
    <property type="match status" value="1"/>
</dbReference>
<gene>
    <name evidence="2" type="ORF">A3A02_00010</name>
</gene>
<accession>A0A1G1YNY4</accession>
<proteinExistence type="predicted"/>
<dbReference type="NCBIfam" id="TIGR00481">
    <property type="entry name" value="YbhB/YbcL family Raf kinase inhibitor-like protein"/>
    <property type="match status" value="1"/>
</dbReference>
<keyword evidence="1" id="KW-0812">Transmembrane</keyword>
<evidence type="ECO:0008006" key="4">
    <source>
        <dbReference type="Google" id="ProtNLM"/>
    </source>
</evidence>
<dbReference type="Proteomes" id="UP000177376">
    <property type="component" value="Unassembled WGS sequence"/>
</dbReference>
<dbReference type="Gene3D" id="3.90.280.10">
    <property type="entry name" value="PEBP-like"/>
    <property type="match status" value="1"/>
</dbReference>
<comment type="caution">
    <text evidence="2">The sequence shown here is derived from an EMBL/GenBank/DDBJ whole genome shotgun (WGS) entry which is preliminary data.</text>
</comment>
<dbReference type="PANTHER" id="PTHR30289">
    <property type="entry name" value="UNCHARACTERIZED PROTEIN YBCL-RELATED"/>
    <property type="match status" value="1"/>
</dbReference>
<name>A0A1G1YNY4_9BACT</name>
<dbReference type="InterPro" id="IPR008914">
    <property type="entry name" value="PEBP"/>
</dbReference>
<dbReference type="PANTHER" id="PTHR30289:SF1">
    <property type="entry name" value="PEBP (PHOSPHATIDYLETHANOLAMINE-BINDING PROTEIN) FAMILY PROTEIN"/>
    <property type="match status" value="1"/>
</dbReference>
<keyword evidence="1" id="KW-0472">Membrane</keyword>
<organism evidence="2 3">
    <name type="scientific">Candidatus Buchananbacteria bacterium RIFCSPLOWO2_01_FULL_39_33</name>
    <dbReference type="NCBI Taxonomy" id="1797543"/>
    <lineage>
        <taxon>Bacteria</taxon>
        <taxon>Candidatus Buchananiibacteriota</taxon>
    </lineage>
</organism>
<evidence type="ECO:0000313" key="2">
    <source>
        <dbReference type="EMBL" id="OGY53147.1"/>
    </source>
</evidence>
<dbReference type="SUPFAM" id="SSF49777">
    <property type="entry name" value="PEBP-like"/>
    <property type="match status" value="1"/>
</dbReference>